<keyword evidence="5" id="KW-1185">Reference proteome</keyword>
<dbReference type="InterPro" id="IPR003737">
    <property type="entry name" value="GlcNAc_PI_deacetylase-related"/>
</dbReference>
<proteinExistence type="predicted"/>
<evidence type="ECO:0000256" key="1">
    <source>
        <dbReference type="ARBA" id="ARBA00022833"/>
    </source>
</evidence>
<dbReference type="Gene3D" id="3.40.50.10320">
    <property type="entry name" value="LmbE-like"/>
    <property type="match status" value="1"/>
</dbReference>
<dbReference type="GO" id="GO:0016811">
    <property type="term" value="F:hydrolase activity, acting on carbon-nitrogen (but not peptide) bonds, in linear amides"/>
    <property type="evidence" value="ECO:0007669"/>
    <property type="project" value="TreeGrafter"/>
</dbReference>
<keyword evidence="3" id="KW-0732">Signal</keyword>
<protein>
    <submittedName>
        <fullName evidence="4">Uncharacterized proteins, LmbE homologs</fullName>
    </submittedName>
</protein>
<gene>
    <name evidence="4" type="ORF">NCTC13652_00148</name>
</gene>
<reference evidence="4 5" key="1">
    <citation type="submission" date="2018-12" db="EMBL/GenBank/DDBJ databases">
        <authorList>
            <consortium name="Pathogen Informatics"/>
        </authorList>
    </citation>
    <scope>NUCLEOTIDE SEQUENCE [LARGE SCALE GENOMIC DNA]</scope>
    <source>
        <strain evidence="4 5">NCTC13652</strain>
    </source>
</reference>
<dbReference type="STRING" id="1122997.GCA_000425285_00616"/>
<dbReference type="GO" id="GO:0016137">
    <property type="term" value="P:glycoside metabolic process"/>
    <property type="evidence" value="ECO:0007669"/>
    <property type="project" value="UniProtKB-ARBA"/>
</dbReference>
<dbReference type="EMBL" id="LR134473">
    <property type="protein sequence ID" value="VEI01983.1"/>
    <property type="molecule type" value="Genomic_DNA"/>
</dbReference>
<organism evidence="4 5">
    <name type="scientific">Acidipropionibacterium jensenii</name>
    <dbReference type="NCBI Taxonomy" id="1749"/>
    <lineage>
        <taxon>Bacteria</taxon>
        <taxon>Bacillati</taxon>
        <taxon>Actinomycetota</taxon>
        <taxon>Actinomycetes</taxon>
        <taxon>Propionibacteriales</taxon>
        <taxon>Propionibacteriaceae</taxon>
        <taxon>Acidipropionibacterium</taxon>
    </lineage>
</organism>
<evidence type="ECO:0000313" key="4">
    <source>
        <dbReference type="EMBL" id="VEI01983.1"/>
    </source>
</evidence>
<feature type="compositionally biased region" description="Basic residues" evidence="2">
    <location>
        <begin position="527"/>
        <end position="538"/>
    </location>
</feature>
<name>A0A448NVK4_9ACTN</name>
<evidence type="ECO:0000256" key="2">
    <source>
        <dbReference type="SAM" id="MobiDB-lite"/>
    </source>
</evidence>
<dbReference type="OrthoDB" id="6064917at2"/>
<dbReference type="InterPro" id="IPR024078">
    <property type="entry name" value="LmbE-like_dom_sf"/>
</dbReference>
<keyword evidence="1" id="KW-0862">Zinc</keyword>
<accession>A0A448NVK4</accession>
<dbReference type="PROSITE" id="PS51257">
    <property type="entry name" value="PROKAR_LIPOPROTEIN"/>
    <property type="match status" value="1"/>
</dbReference>
<dbReference type="PANTHER" id="PTHR12993">
    <property type="entry name" value="N-ACETYLGLUCOSAMINYL-PHOSPHATIDYLINOSITOL DE-N-ACETYLASE-RELATED"/>
    <property type="match status" value="1"/>
</dbReference>
<dbReference type="Pfam" id="PF02585">
    <property type="entry name" value="PIG-L"/>
    <property type="match status" value="1"/>
</dbReference>
<evidence type="ECO:0000256" key="3">
    <source>
        <dbReference type="SAM" id="SignalP"/>
    </source>
</evidence>
<feature type="chain" id="PRO_5043624385" evidence="3">
    <location>
        <begin position="17"/>
        <end position="538"/>
    </location>
</feature>
<evidence type="ECO:0000313" key="5">
    <source>
        <dbReference type="Proteomes" id="UP000277858"/>
    </source>
</evidence>
<feature type="region of interest" description="Disordered" evidence="2">
    <location>
        <begin position="497"/>
        <end position="538"/>
    </location>
</feature>
<feature type="signal peptide" evidence="3">
    <location>
        <begin position="1"/>
        <end position="16"/>
    </location>
</feature>
<dbReference type="SUPFAM" id="SSF102588">
    <property type="entry name" value="LmbE-like"/>
    <property type="match status" value="1"/>
</dbReference>
<dbReference type="PANTHER" id="PTHR12993:SF26">
    <property type="entry name" value="1D-MYO-INOSITOL 2-ACETAMIDO-2-DEOXY-ALPHA-D-GLUCOPYRANOSIDE DEACETYLASE"/>
    <property type="match status" value="1"/>
</dbReference>
<dbReference type="Proteomes" id="UP000277858">
    <property type="component" value="Chromosome"/>
</dbReference>
<sequence>MRGHILWALILPPILAVSLVGCSPGDTSTEATEPATVVVPDVPMRHEKFEFRSAQTTRFARPVVLQKAQNRNWVTIGSARTRADGSFSFDVTAEGIMSLRALSPKTSHQGKSYPQITTEPVTVRAVDQNVRLTTAVSGSQVSLTAIGSPIRIGRQVTLQYRKGSTWVNAETGTFDDQGHATVTIKQPKASTDYRAVMTGWRGAPSVISGGVSVKGTDPGADRCPFNILTIVAHQDDDIIFMNPDLQNDLNAGACATTVFLTAGDSGNGTQYWEDREIGPEMAYATMTAMDPGPEWNRGSATFAGHRLHVSRSPGQGRITLYSLRLPDGDLDGTGTETTGHRSLSKLLDGRIRTISSLDGSSSYNRDSLIATVRAIVEATNPRTVRIQDGRSGQEDHADHMAAARVAVSALTGFRGPILAYRGYGIRVEPANVAGKALILKRDALVSYADYDPALCPDNTPCPTGNEAVWIQRQYRAPVVKPDGSIAVPASAIDPDATRAVPAVGGTGVPPRDSTPVSPGVSPGRYAARQRGRRPSRVR</sequence>
<dbReference type="AlphaFoldDB" id="A0A448NVK4"/>